<dbReference type="SUPFAM" id="SSF53756">
    <property type="entry name" value="UDP-Glycosyltransferase/glycogen phosphorylase"/>
    <property type="match status" value="1"/>
</dbReference>
<comment type="similarity">
    <text evidence="2">Belongs to the LpxB family.</text>
</comment>
<evidence type="ECO:0000256" key="11">
    <source>
        <dbReference type="SAM" id="MobiDB-lite"/>
    </source>
</evidence>
<feature type="compositionally biased region" description="Low complexity" evidence="11">
    <location>
        <begin position="359"/>
        <end position="387"/>
    </location>
</feature>
<evidence type="ECO:0000256" key="8">
    <source>
        <dbReference type="ARBA" id="ARBA00022679"/>
    </source>
</evidence>
<dbReference type="EMBL" id="NRJG01000068">
    <property type="protein sequence ID" value="RIY38451.1"/>
    <property type="molecule type" value="Genomic_DNA"/>
</dbReference>
<evidence type="ECO:0000256" key="6">
    <source>
        <dbReference type="ARBA" id="ARBA00022556"/>
    </source>
</evidence>
<reference evidence="12 13" key="1">
    <citation type="submission" date="2017-08" db="EMBL/GenBank/DDBJ databases">
        <title>Reclassification of Bisgaard taxon 37 and 44.</title>
        <authorList>
            <person name="Christensen H."/>
        </authorList>
    </citation>
    <scope>NUCLEOTIDE SEQUENCE [LARGE SCALE GENOMIC DNA]</scope>
    <source>
        <strain evidence="12 13">111</strain>
    </source>
</reference>
<dbReference type="PANTHER" id="PTHR30372:SF4">
    <property type="entry name" value="LIPID-A-DISACCHARIDE SYNTHASE, MITOCHONDRIAL-RELATED"/>
    <property type="match status" value="1"/>
</dbReference>
<evidence type="ECO:0000256" key="1">
    <source>
        <dbReference type="ARBA" id="ARBA00002056"/>
    </source>
</evidence>
<evidence type="ECO:0000256" key="10">
    <source>
        <dbReference type="ARBA" id="ARBA00048975"/>
    </source>
</evidence>
<accession>A0A3A1YLL9</accession>
<dbReference type="PANTHER" id="PTHR30372">
    <property type="entry name" value="LIPID-A-DISACCHARIDE SYNTHASE"/>
    <property type="match status" value="1"/>
</dbReference>
<sequence length="679" mass="75468">MTMNNVSSKLTSQNTDFTQLLAQIPQNTTVAIVAGEVSGDQLGAGLVQQMLNLRPDLKFVGIGGDNMHSLGVTTWYDITDLSYFGVFDVLKALPKISKIISQTKKLVKESQAQLYIGIDNPDFNLRIEAYAKRELGIKTVHYVSPTVWAWRQGRIENIKKATDLVLCLLPFEQEFYAQKEHPAVFVGHRLANQLGYTLTLDAQVYQTLMTNYAQQRFYQLNDGKVWVSQARRLMEANTAEEETYQQILQRQHREYQDILSGMVSTPDFDEEVPAHIFEHPFSKLKQDKDATLNQPELAQAATTIDAATATSKTNDPNNIMLTLQGQSISVNRENLQLGVNGKYFLTLSAEQVAQLQAKTNSQSSNSVVNSTASSSSTNSDNTASNSQRASNTCLNANESSDNHNLNGRVKNNFILNAQRLQEFVNQLPSAQKARAQLQEVGVLYTTHDSYSAERNASSNLDANGKATSKSTTKPIRIAVLPGSRDSEIKLIFTSYLDGVREAIRQQVLPANVELVVPVAKDKLLEPIKQALANYDDLHVTLVSKHAHQVLQTAVFALVSSGTATLDTLLCHTPMVVGYKLSTFNFILAKQLIRTPYVALANVVMGKEMAKELIQDDLNPENLVSQIQTLLDVNYNLAIRQIYFYEHIKLQQDSDVLAAQACLEVLAQAFTPTAEKYSRK</sequence>
<evidence type="ECO:0000256" key="3">
    <source>
        <dbReference type="ARBA" id="ARBA00012687"/>
    </source>
</evidence>
<gene>
    <name evidence="12" type="ORF">CKF58_04320</name>
</gene>
<evidence type="ECO:0000256" key="9">
    <source>
        <dbReference type="ARBA" id="ARBA00023098"/>
    </source>
</evidence>
<keyword evidence="13" id="KW-1185">Reference proteome</keyword>
<evidence type="ECO:0000313" key="13">
    <source>
        <dbReference type="Proteomes" id="UP000265916"/>
    </source>
</evidence>
<comment type="catalytic activity">
    <reaction evidence="10">
        <text>a lipid X + a UDP-2-N,3-O-bis[(3R)-3-hydroxyacyl]-alpha-D-glucosamine = a lipid A disaccharide + UDP + H(+)</text>
        <dbReference type="Rhea" id="RHEA:67828"/>
        <dbReference type="ChEBI" id="CHEBI:15378"/>
        <dbReference type="ChEBI" id="CHEBI:58223"/>
        <dbReference type="ChEBI" id="CHEBI:137748"/>
        <dbReference type="ChEBI" id="CHEBI:176338"/>
        <dbReference type="ChEBI" id="CHEBI:176343"/>
        <dbReference type="EC" id="2.4.1.182"/>
    </reaction>
</comment>
<evidence type="ECO:0000256" key="5">
    <source>
        <dbReference type="ARBA" id="ARBA00022516"/>
    </source>
</evidence>
<evidence type="ECO:0000313" key="12">
    <source>
        <dbReference type="EMBL" id="RIY38451.1"/>
    </source>
</evidence>
<keyword evidence="9" id="KW-0443">Lipid metabolism</keyword>
<keyword evidence="6" id="KW-0441">Lipid A biosynthesis</keyword>
<evidence type="ECO:0000256" key="2">
    <source>
        <dbReference type="ARBA" id="ARBA00007868"/>
    </source>
</evidence>
<keyword evidence="5" id="KW-0444">Lipid biosynthesis</keyword>
<organism evidence="12 13">
    <name type="scientific">Psittacicella hinzii</name>
    <dbReference type="NCBI Taxonomy" id="2028575"/>
    <lineage>
        <taxon>Bacteria</taxon>
        <taxon>Pseudomonadati</taxon>
        <taxon>Pseudomonadota</taxon>
        <taxon>Gammaproteobacteria</taxon>
        <taxon>Pasteurellales</taxon>
        <taxon>Psittacicellaceae</taxon>
        <taxon>Psittacicella</taxon>
    </lineage>
</organism>
<dbReference type="EC" id="2.4.1.182" evidence="3"/>
<dbReference type="AlphaFoldDB" id="A0A3A1YLL9"/>
<protein>
    <recommendedName>
        <fullName evidence="4">Lipid-A-disaccharide synthase</fullName>
        <ecNumber evidence="3">2.4.1.182</ecNumber>
    </recommendedName>
</protein>
<feature type="region of interest" description="Disordered" evidence="11">
    <location>
        <begin position="358"/>
        <end position="405"/>
    </location>
</feature>
<dbReference type="OrthoDB" id="9801642at2"/>
<keyword evidence="7" id="KW-0328">Glycosyltransferase</keyword>
<dbReference type="GO" id="GO:0009245">
    <property type="term" value="P:lipid A biosynthetic process"/>
    <property type="evidence" value="ECO:0007669"/>
    <property type="project" value="UniProtKB-KW"/>
</dbReference>
<dbReference type="Proteomes" id="UP000265916">
    <property type="component" value="Unassembled WGS sequence"/>
</dbReference>
<feature type="compositionally biased region" description="Polar residues" evidence="11">
    <location>
        <begin position="388"/>
        <end position="405"/>
    </location>
</feature>
<dbReference type="GO" id="GO:0008915">
    <property type="term" value="F:lipid-A-disaccharide synthase activity"/>
    <property type="evidence" value="ECO:0007669"/>
    <property type="project" value="UniProtKB-EC"/>
</dbReference>
<evidence type="ECO:0000256" key="4">
    <source>
        <dbReference type="ARBA" id="ARBA00020902"/>
    </source>
</evidence>
<name>A0A3A1YLL9_9GAMM</name>
<keyword evidence="8" id="KW-0808">Transferase</keyword>
<evidence type="ECO:0000256" key="7">
    <source>
        <dbReference type="ARBA" id="ARBA00022676"/>
    </source>
</evidence>
<dbReference type="GO" id="GO:0016020">
    <property type="term" value="C:membrane"/>
    <property type="evidence" value="ECO:0007669"/>
    <property type="project" value="GOC"/>
</dbReference>
<comment type="caution">
    <text evidence="12">The sequence shown here is derived from an EMBL/GenBank/DDBJ whole genome shotgun (WGS) entry which is preliminary data.</text>
</comment>
<proteinExistence type="inferred from homology"/>
<dbReference type="GO" id="GO:0005543">
    <property type="term" value="F:phospholipid binding"/>
    <property type="evidence" value="ECO:0007669"/>
    <property type="project" value="TreeGrafter"/>
</dbReference>
<dbReference type="InterPro" id="IPR003835">
    <property type="entry name" value="Glyco_trans_19"/>
</dbReference>
<dbReference type="Pfam" id="PF02684">
    <property type="entry name" value="LpxB"/>
    <property type="match status" value="2"/>
</dbReference>
<dbReference type="RefSeq" id="WP_119531337.1">
    <property type="nucleotide sequence ID" value="NZ_JBHSSP010000021.1"/>
</dbReference>
<comment type="function">
    <text evidence="1">Condensation of UDP-2,3-diacylglucosamine and 2,3-diacylglucosamine-1-phosphate to form lipid A disaccharide, a precursor of lipid A, a phosphorylated glycolipid that anchors the lipopolysaccharide to the outer membrane of the cell.</text>
</comment>